<proteinExistence type="predicted"/>
<keyword evidence="2" id="KW-1185">Reference proteome</keyword>
<accession>A0A8X6K4N7</accession>
<gene>
    <name evidence="1" type="ORF">TNIN_124921</name>
</gene>
<protein>
    <submittedName>
        <fullName evidence="1">Uncharacterized protein</fullName>
    </submittedName>
</protein>
<dbReference type="EMBL" id="BMAV01028225">
    <property type="protein sequence ID" value="GFS66070.1"/>
    <property type="molecule type" value="Genomic_DNA"/>
</dbReference>
<evidence type="ECO:0000313" key="2">
    <source>
        <dbReference type="Proteomes" id="UP000886998"/>
    </source>
</evidence>
<sequence length="149" mass="17428">MLFLRFWPTQVSLRRQGNSSLYMIRETPKGSALCYQFQVRCTLQAYYQNSMKDRKEKETALFDLPRMQITRLIQTDNSDLYRLEFQGANPNKHKDEPPFAAITATSLWGRLSLVFGRLQKELPDIPAEGHWSTLSLILGYRVLARKRRS</sequence>
<comment type="caution">
    <text evidence="1">The sequence shown here is derived from an EMBL/GenBank/DDBJ whole genome shotgun (WGS) entry which is preliminary data.</text>
</comment>
<dbReference type="OrthoDB" id="10308360at2759"/>
<dbReference type="Proteomes" id="UP000886998">
    <property type="component" value="Unassembled WGS sequence"/>
</dbReference>
<name>A0A8X6K4N7_9ARAC</name>
<reference evidence="1" key="1">
    <citation type="submission" date="2020-08" db="EMBL/GenBank/DDBJ databases">
        <title>Multicomponent nature underlies the extraordinary mechanical properties of spider dragline silk.</title>
        <authorList>
            <person name="Kono N."/>
            <person name="Nakamura H."/>
            <person name="Mori M."/>
            <person name="Yoshida Y."/>
            <person name="Ohtoshi R."/>
            <person name="Malay A.D."/>
            <person name="Moran D.A.P."/>
            <person name="Tomita M."/>
            <person name="Numata K."/>
            <person name="Arakawa K."/>
        </authorList>
    </citation>
    <scope>NUCLEOTIDE SEQUENCE</scope>
</reference>
<dbReference type="AlphaFoldDB" id="A0A8X6K4N7"/>
<evidence type="ECO:0000313" key="1">
    <source>
        <dbReference type="EMBL" id="GFS66070.1"/>
    </source>
</evidence>
<organism evidence="1 2">
    <name type="scientific">Trichonephila inaurata madagascariensis</name>
    <dbReference type="NCBI Taxonomy" id="2747483"/>
    <lineage>
        <taxon>Eukaryota</taxon>
        <taxon>Metazoa</taxon>
        <taxon>Ecdysozoa</taxon>
        <taxon>Arthropoda</taxon>
        <taxon>Chelicerata</taxon>
        <taxon>Arachnida</taxon>
        <taxon>Araneae</taxon>
        <taxon>Araneomorphae</taxon>
        <taxon>Entelegynae</taxon>
        <taxon>Araneoidea</taxon>
        <taxon>Nephilidae</taxon>
        <taxon>Trichonephila</taxon>
        <taxon>Trichonephila inaurata</taxon>
    </lineage>
</organism>